<dbReference type="AlphaFoldDB" id="A0A4P2T051"/>
<feature type="transmembrane region" description="Helical" evidence="10">
    <location>
        <begin position="23"/>
        <end position="47"/>
    </location>
</feature>
<feature type="transmembrane region" description="Helical" evidence="10">
    <location>
        <begin position="99"/>
        <end position="118"/>
    </location>
</feature>
<evidence type="ECO:0000256" key="5">
    <source>
        <dbReference type="ARBA" id="ARBA00023040"/>
    </source>
</evidence>
<dbReference type="GO" id="GO:0004930">
    <property type="term" value="F:G protein-coupled receptor activity"/>
    <property type="evidence" value="ECO:0007669"/>
    <property type="project" value="UniProtKB-KW"/>
</dbReference>
<name>A0A4P2T051_9CNID</name>
<feature type="transmembrane region" description="Helical" evidence="10">
    <location>
        <begin position="236"/>
        <end position="260"/>
    </location>
</feature>
<organism evidence="12">
    <name type="scientific">Clytia hemisphaerica</name>
    <dbReference type="NCBI Taxonomy" id="252671"/>
    <lineage>
        <taxon>Eukaryota</taxon>
        <taxon>Metazoa</taxon>
        <taxon>Cnidaria</taxon>
        <taxon>Hydrozoa</taxon>
        <taxon>Hydroidolina</taxon>
        <taxon>Leptothecata</taxon>
        <taxon>Obeliida</taxon>
        <taxon>Clytiidae</taxon>
        <taxon>Clytia</taxon>
    </lineage>
</organism>
<sequence length="429" mass="47722">MENITSSSDDYFASNYTGTEQTVLATILTFIIVFSLYGNGGMIIVLYKNDRMWNSTNILIGNLAVAAFLTTLLIMPFSLTSMVLKYWPFAEGPICKFNAFLASQLLLYTIFIHTMISIDKYFAVVKPFSRAMTVRRTWTSSFILWTIAIFMSLGPLIHIGEYRYNRTALVCGVGFPKNKIDSIYMLFLFALGFIIPNIVNAHVYFKVFRAVRIHTKRISKTSVTSTCDVMKLQQRLVLTAFCSLACFLLCWTPFAVYVAMAVTSKSIDSIPHGLGVSAYWSGYMYNAINPLIICTMSTRFGDGIYELTISILRAPFDFYDFCKRGGGWEKGKEGSNTSSTTNLHQMKRLEPSPTIETELSTLPRTPIGSDPALYSSSSSVSVTAESSLLTIDCKQKSKENGAKNIVSSTSTVLTTNKSQESLHSDSNPA</sequence>
<dbReference type="Pfam" id="PF00001">
    <property type="entry name" value="7tm_1"/>
    <property type="match status" value="1"/>
</dbReference>
<dbReference type="GO" id="GO:0005886">
    <property type="term" value="C:plasma membrane"/>
    <property type="evidence" value="ECO:0007669"/>
    <property type="project" value="UniProtKB-SubCell"/>
</dbReference>
<dbReference type="PROSITE" id="PS50262">
    <property type="entry name" value="G_PROTEIN_RECEP_F1_2"/>
    <property type="match status" value="1"/>
</dbReference>
<feature type="region of interest" description="Disordered" evidence="9">
    <location>
        <begin position="329"/>
        <end position="363"/>
    </location>
</feature>
<keyword evidence="6 10" id="KW-0472">Membrane</keyword>
<keyword evidence="2" id="KW-1003">Cell membrane</keyword>
<feature type="transmembrane region" description="Helical" evidence="10">
    <location>
        <begin position="59"/>
        <end position="79"/>
    </location>
</feature>
<dbReference type="CDD" id="cd00637">
    <property type="entry name" value="7tm_classA_rhodopsin-like"/>
    <property type="match status" value="1"/>
</dbReference>
<keyword evidence="5" id="KW-0297">G-protein coupled receptor</keyword>
<feature type="transmembrane region" description="Helical" evidence="10">
    <location>
        <begin position="183"/>
        <end position="205"/>
    </location>
</feature>
<keyword evidence="8" id="KW-0807">Transducer</keyword>
<feature type="domain" description="G-protein coupled receptors family 1 profile" evidence="11">
    <location>
        <begin position="38"/>
        <end position="293"/>
    </location>
</feature>
<reference evidence="12" key="1">
    <citation type="submission" date="2017-07" db="EMBL/GenBank/DDBJ databases">
        <title>Deorphanization and gene knockout of a Cnidarian oocyte maturation hormone receptor uncovers a GPCR super-family regulating animal reproduction.</title>
        <authorList>
            <person name="Quiroga Artigas G."/>
            <person name="Lapebie P."/>
            <person name="Leclere L."/>
            <person name="Bauknecht P."/>
            <person name="Momose T."/>
            <person name="Jekely G."/>
            <person name="Houliston E."/>
        </authorList>
    </citation>
    <scope>NUCLEOTIDE SEQUENCE</scope>
    <source>
        <tissue evidence="12">Oocyte</tissue>
    </source>
</reference>
<evidence type="ECO:0000256" key="2">
    <source>
        <dbReference type="ARBA" id="ARBA00022475"/>
    </source>
</evidence>
<proteinExistence type="evidence at transcript level"/>
<evidence type="ECO:0000256" key="9">
    <source>
        <dbReference type="SAM" id="MobiDB-lite"/>
    </source>
</evidence>
<keyword evidence="3 10" id="KW-0812">Transmembrane</keyword>
<feature type="transmembrane region" description="Helical" evidence="10">
    <location>
        <begin position="138"/>
        <end position="159"/>
    </location>
</feature>
<protein>
    <submittedName>
        <fullName evidence="12">GPCR9</fullName>
    </submittedName>
</protein>
<evidence type="ECO:0000256" key="10">
    <source>
        <dbReference type="SAM" id="Phobius"/>
    </source>
</evidence>
<evidence type="ECO:0000313" key="12">
    <source>
        <dbReference type="EMBL" id="AWO67315.1"/>
    </source>
</evidence>
<dbReference type="PRINTS" id="PR00237">
    <property type="entry name" value="GPCRRHODOPSN"/>
</dbReference>
<evidence type="ECO:0000256" key="8">
    <source>
        <dbReference type="ARBA" id="ARBA00023224"/>
    </source>
</evidence>
<dbReference type="SUPFAM" id="SSF81321">
    <property type="entry name" value="Family A G protein-coupled receptor-like"/>
    <property type="match status" value="1"/>
</dbReference>
<accession>A0A4P2T051</accession>
<dbReference type="PANTHER" id="PTHR22752">
    <property type="entry name" value="G PROTEIN-COUPLED RECEPTOR"/>
    <property type="match status" value="1"/>
</dbReference>
<dbReference type="InterPro" id="IPR000276">
    <property type="entry name" value="GPCR_Rhodpsn"/>
</dbReference>
<evidence type="ECO:0000256" key="7">
    <source>
        <dbReference type="ARBA" id="ARBA00023170"/>
    </source>
</evidence>
<dbReference type="InterPro" id="IPR017452">
    <property type="entry name" value="GPCR_Rhodpsn_7TM"/>
</dbReference>
<evidence type="ECO:0000256" key="3">
    <source>
        <dbReference type="ARBA" id="ARBA00022692"/>
    </source>
</evidence>
<evidence type="ECO:0000256" key="1">
    <source>
        <dbReference type="ARBA" id="ARBA00004651"/>
    </source>
</evidence>
<feature type="compositionally biased region" description="Polar residues" evidence="9">
    <location>
        <begin position="335"/>
        <end position="344"/>
    </location>
</feature>
<keyword evidence="4 10" id="KW-1133">Transmembrane helix</keyword>
<feature type="compositionally biased region" description="Polar residues" evidence="9">
    <location>
        <begin position="354"/>
        <end position="363"/>
    </location>
</feature>
<evidence type="ECO:0000259" key="11">
    <source>
        <dbReference type="PROSITE" id="PS50262"/>
    </source>
</evidence>
<dbReference type="EMBL" id="MF459559">
    <property type="protein sequence ID" value="AWO67315.1"/>
    <property type="molecule type" value="mRNA"/>
</dbReference>
<comment type="subcellular location">
    <subcellularLocation>
        <location evidence="1">Cell membrane</location>
        <topology evidence="1">Multi-pass membrane protein</topology>
    </subcellularLocation>
</comment>
<evidence type="ECO:0000256" key="4">
    <source>
        <dbReference type="ARBA" id="ARBA00022989"/>
    </source>
</evidence>
<evidence type="ECO:0000256" key="6">
    <source>
        <dbReference type="ARBA" id="ARBA00023136"/>
    </source>
</evidence>
<dbReference type="Gene3D" id="1.20.1070.10">
    <property type="entry name" value="Rhodopsin 7-helix transmembrane proteins"/>
    <property type="match status" value="1"/>
</dbReference>
<keyword evidence="7" id="KW-0675">Receptor</keyword>